<keyword evidence="1" id="KW-0812">Transmembrane</keyword>
<keyword evidence="1" id="KW-1133">Transmembrane helix</keyword>
<evidence type="ECO:0000256" key="1">
    <source>
        <dbReference type="SAM" id="Phobius"/>
    </source>
</evidence>
<evidence type="ECO:0000313" key="2">
    <source>
        <dbReference type="EMBL" id="OIQ97151.1"/>
    </source>
</evidence>
<gene>
    <name evidence="2" type="ORF">GALL_208510</name>
</gene>
<protein>
    <submittedName>
        <fullName evidence="2">Uncharacterized protein</fullName>
    </submittedName>
</protein>
<dbReference type="AlphaFoldDB" id="A0A1J5RZ00"/>
<comment type="caution">
    <text evidence="2">The sequence shown here is derived from an EMBL/GenBank/DDBJ whole genome shotgun (WGS) entry which is preliminary data.</text>
</comment>
<feature type="transmembrane region" description="Helical" evidence="1">
    <location>
        <begin position="24"/>
        <end position="49"/>
    </location>
</feature>
<keyword evidence="1" id="KW-0472">Membrane</keyword>
<name>A0A1J5RZ00_9ZZZZ</name>
<organism evidence="2">
    <name type="scientific">mine drainage metagenome</name>
    <dbReference type="NCBI Taxonomy" id="410659"/>
    <lineage>
        <taxon>unclassified sequences</taxon>
        <taxon>metagenomes</taxon>
        <taxon>ecological metagenomes</taxon>
    </lineage>
</organism>
<reference evidence="2" key="1">
    <citation type="submission" date="2016-10" db="EMBL/GenBank/DDBJ databases">
        <title>Sequence of Gallionella enrichment culture.</title>
        <authorList>
            <person name="Poehlein A."/>
            <person name="Muehling M."/>
            <person name="Daniel R."/>
        </authorList>
    </citation>
    <scope>NUCLEOTIDE SEQUENCE</scope>
</reference>
<accession>A0A1J5RZ00</accession>
<sequence>MRPLSSSPSAAPVAVGLSPLGWSAWARVAVALVAIAVLWLAVGWAMGWLGSAP</sequence>
<dbReference type="EMBL" id="MLJW01000137">
    <property type="protein sequence ID" value="OIQ97151.1"/>
    <property type="molecule type" value="Genomic_DNA"/>
</dbReference>
<proteinExistence type="predicted"/>